<protein>
    <submittedName>
        <fullName evidence="3">Exonuclease SbcCD subunit D</fullName>
    </submittedName>
</protein>
<dbReference type="RefSeq" id="WP_244387406.1">
    <property type="nucleotide sequence ID" value="NZ_AP025564.1"/>
</dbReference>
<dbReference type="InterPro" id="IPR041796">
    <property type="entry name" value="Mre11_N"/>
</dbReference>
<keyword evidence="3" id="KW-0269">Exonuclease</keyword>
<reference evidence="3 4" key="1">
    <citation type="submission" date="2022-01" db="EMBL/GenBank/DDBJ databases">
        <title>Novel bile acid biosynthetic pathways are enriched in the microbiome of centenarians.</title>
        <authorList>
            <person name="Sato Y."/>
            <person name="Atarashi K."/>
            <person name="Plichta R.D."/>
            <person name="Arai Y."/>
            <person name="Sasajima S."/>
            <person name="Kearney M.S."/>
            <person name="Suda W."/>
            <person name="Takeshita K."/>
            <person name="Sasaki T."/>
            <person name="Okamoto S."/>
            <person name="Skelly N.A."/>
            <person name="Okamura Y."/>
            <person name="Vlamakis H."/>
            <person name="Li Y."/>
            <person name="Tanoue T."/>
            <person name="Takei H."/>
            <person name="Nittono H."/>
            <person name="Narushima S."/>
            <person name="Irie J."/>
            <person name="Itoh H."/>
            <person name="Moriya K."/>
            <person name="Sugiura Y."/>
            <person name="Suematsu M."/>
            <person name="Moritoki N."/>
            <person name="Shibata S."/>
            <person name="Littman R.D."/>
            <person name="Fischbach A.M."/>
            <person name="Uwamino Y."/>
            <person name="Inoue T."/>
            <person name="Honda A."/>
            <person name="Hattori M."/>
            <person name="Murai T."/>
            <person name="Xavier J.R."/>
            <person name="Hirose N."/>
            <person name="Honda K."/>
        </authorList>
    </citation>
    <scope>NUCLEOTIDE SEQUENCE [LARGE SCALE GENOMIC DNA]</scope>
    <source>
        <strain evidence="3 4">CE91-St30</strain>
    </source>
</reference>
<sequence length="422" mass="47099">MPKRVTFIHAADLHLGAPFRGLRALSDAWADRLLTAIPESYDRVIEAALENGVDFVVMAGDIFDSARASYGDYLHFFQGLRRLDEAGIPVYLCTGNHDPFTSWKQDFFAFPPNTFMFSADKPSFETFERDGEPLVLLGGRGYYNQTWPFDQDIAEGVNRSAAEEATGAADAPFAVGVLHTGLNLDHTKAPTDPSALMRTGMDYWALGHIHKRYTFPDDNPRLVFSGCIQGRDINETGERGVFKVTLTENAPNQLEFIPTASVVWQRMHVDVADCASIAEVSEKIMRELFRENGNSHCEEMCVRIELTGKTQLHKFLEAPSVLADLRKNINDSYAFFFCDALIDRTELPLDKEALAGEGLFPAVLLQVACSQRENEEETLAYLQDEFLKKNLTVSRSVERSLGKLAGEAENLVLDLLGQSEAR</sequence>
<evidence type="ECO:0000256" key="1">
    <source>
        <dbReference type="ARBA" id="ARBA00022801"/>
    </source>
</evidence>
<evidence type="ECO:0000313" key="3">
    <source>
        <dbReference type="EMBL" id="BDE97936.1"/>
    </source>
</evidence>
<gene>
    <name evidence="3" type="ORF">CE91St30_32690</name>
</gene>
<keyword evidence="1" id="KW-0378">Hydrolase</keyword>
<evidence type="ECO:0000313" key="4">
    <source>
        <dbReference type="Proteomes" id="UP001320544"/>
    </source>
</evidence>
<dbReference type="InterPro" id="IPR050535">
    <property type="entry name" value="DNA_Repair-Maintenance_Comp"/>
</dbReference>
<proteinExistence type="predicted"/>
<organism evidence="3 4">
    <name type="scientific">Raoultibacter timonensis</name>
    <dbReference type="NCBI Taxonomy" id="1907662"/>
    <lineage>
        <taxon>Bacteria</taxon>
        <taxon>Bacillati</taxon>
        <taxon>Actinomycetota</taxon>
        <taxon>Coriobacteriia</taxon>
        <taxon>Eggerthellales</taxon>
        <taxon>Eggerthellaceae</taxon>
        <taxon>Raoultibacter</taxon>
    </lineage>
</organism>
<dbReference type="Gene3D" id="3.60.21.10">
    <property type="match status" value="1"/>
</dbReference>
<dbReference type="Pfam" id="PF00149">
    <property type="entry name" value="Metallophos"/>
    <property type="match status" value="1"/>
</dbReference>
<dbReference type="PANTHER" id="PTHR30337:SF7">
    <property type="entry name" value="PHOSPHOESTERASE"/>
    <property type="match status" value="1"/>
</dbReference>
<name>A0ABN6MMQ8_9ACTN</name>
<dbReference type="GO" id="GO:0004527">
    <property type="term" value="F:exonuclease activity"/>
    <property type="evidence" value="ECO:0007669"/>
    <property type="project" value="UniProtKB-KW"/>
</dbReference>
<dbReference type="SUPFAM" id="SSF56300">
    <property type="entry name" value="Metallo-dependent phosphatases"/>
    <property type="match status" value="1"/>
</dbReference>
<dbReference type="CDD" id="cd00840">
    <property type="entry name" value="MPP_Mre11_N"/>
    <property type="match status" value="1"/>
</dbReference>
<evidence type="ECO:0000259" key="2">
    <source>
        <dbReference type="Pfam" id="PF00149"/>
    </source>
</evidence>
<feature type="domain" description="Calcineurin-like phosphoesterase" evidence="2">
    <location>
        <begin position="6"/>
        <end position="211"/>
    </location>
</feature>
<keyword evidence="4" id="KW-1185">Reference proteome</keyword>
<dbReference type="EMBL" id="AP025564">
    <property type="protein sequence ID" value="BDE97936.1"/>
    <property type="molecule type" value="Genomic_DNA"/>
</dbReference>
<accession>A0ABN6MMQ8</accession>
<dbReference type="InterPro" id="IPR004843">
    <property type="entry name" value="Calcineurin-like_PHP"/>
</dbReference>
<dbReference type="Proteomes" id="UP001320544">
    <property type="component" value="Chromosome"/>
</dbReference>
<dbReference type="InterPro" id="IPR029052">
    <property type="entry name" value="Metallo-depent_PP-like"/>
</dbReference>
<dbReference type="PANTHER" id="PTHR30337">
    <property type="entry name" value="COMPONENT OF ATP-DEPENDENT DSDNA EXONUCLEASE"/>
    <property type="match status" value="1"/>
</dbReference>
<keyword evidence="3" id="KW-0540">Nuclease</keyword>